<organism evidence="5 6">
    <name type="scientific">Meloidogyne graminicola</name>
    <dbReference type="NCBI Taxonomy" id="189291"/>
    <lineage>
        <taxon>Eukaryota</taxon>
        <taxon>Metazoa</taxon>
        <taxon>Ecdysozoa</taxon>
        <taxon>Nematoda</taxon>
        <taxon>Chromadorea</taxon>
        <taxon>Rhabditida</taxon>
        <taxon>Tylenchina</taxon>
        <taxon>Tylenchomorpha</taxon>
        <taxon>Tylenchoidea</taxon>
        <taxon>Meloidogynidae</taxon>
        <taxon>Meloidogyninae</taxon>
        <taxon>Meloidogyne</taxon>
    </lineage>
</organism>
<evidence type="ECO:0000256" key="1">
    <source>
        <dbReference type="ARBA" id="ARBA00022490"/>
    </source>
</evidence>
<protein>
    <submittedName>
        <fullName evidence="5">Eukaryotic translation initiation factor 3 subunit E</fullName>
    </submittedName>
</protein>
<name>A0A8S9ZMS3_9BILA</name>
<gene>
    <name evidence="5" type="ORF">Mgra_00006050</name>
</gene>
<feature type="domain" description="Eukaryotic translation initiation factor 3 subunit E N-terminal" evidence="4">
    <location>
        <begin position="4"/>
        <end position="133"/>
    </location>
</feature>
<dbReference type="GO" id="GO:0003743">
    <property type="term" value="F:translation initiation factor activity"/>
    <property type="evidence" value="ECO:0007669"/>
    <property type="project" value="UniProtKB-KW"/>
</dbReference>
<evidence type="ECO:0000313" key="5">
    <source>
        <dbReference type="EMBL" id="KAF7634601.1"/>
    </source>
</evidence>
<comment type="caution">
    <text evidence="5">The sequence shown here is derived from an EMBL/GenBank/DDBJ whole genome shotgun (WGS) entry which is preliminary data.</text>
</comment>
<evidence type="ECO:0000256" key="3">
    <source>
        <dbReference type="ARBA" id="ARBA00022917"/>
    </source>
</evidence>
<dbReference type="InterPro" id="IPR016650">
    <property type="entry name" value="eIF3e"/>
</dbReference>
<evidence type="ECO:0000256" key="2">
    <source>
        <dbReference type="ARBA" id="ARBA00022540"/>
    </source>
</evidence>
<keyword evidence="2 5" id="KW-0396">Initiation factor</keyword>
<dbReference type="Proteomes" id="UP000605970">
    <property type="component" value="Unassembled WGS sequence"/>
</dbReference>
<dbReference type="PANTHER" id="PTHR10317">
    <property type="entry name" value="EUKARYOTIC TRANSLATION INITIATION FACTOR 3 SUBUNIT E"/>
    <property type="match status" value="1"/>
</dbReference>
<dbReference type="OrthoDB" id="417252at2759"/>
<keyword evidence="3" id="KW-0648">Protein biosynthesis</keyword>
<keyword evidence="1" id="KW-0963">Cytoplasm</keyword>
<evidence type="ECO:0000259" key="4">
    <source>
        <dbReference type="SMART" id="SM01186"/>
    </source>
</evidence>
<dbReference type="EMBL" id="JABEBT010000055">
    <property type="protein sequence ID" value="KAF7634601.1"/>
    <property type="molecule type" value="Genomic_DNA"/>
</dbReference>
<dbReference type="InterPro" id="IPR019010">
    <property type="entry name" value="eIF3e_N"/>
</dbReference>
<dbReference type="SMART" id="SM01186">
    <property type="entry name" value="eIF3_N"/>
    <property type="match status" value="1"/>
</dbReference>
<proteinExistence type="predicted"/>
<dbReference type="GO" id="GO:0005852">
    <property type="term" value="C:eukaryotic translation initiation factor 3 complex"/>
    <property type="evidence" value="ECO:0007669"/>
    <property type="project" value="InterPro"/>
</dbReference>
<sequence length="274" mass="32971">MEYDLTKRLAPFFDLHLVIPILEFIEPRKIYDVESFKKKTNMVDDIIKGYKDDEVLVKEFESKKKQIMEERERLRTLCDPILTVLDRDDVKEMMESMTRDREGNTKLLESIEQNQEFFKMEMLDIFYKYAKFLFECGNYLATSTYLEFYRILIPQDDPNYLNALYGKLASEILMQSWEHARDDLNRLRAYIDSDPFESELELLQHRAWFLHWSLYVYFNYPKGGIMKVLNYFKSTAVFKYYSGLCPHLLRYVAVAVVTNLIKVIDVERYNYQIR</sequence>
<dbReference type="Pfam" id="PF09440">
    <property type="entry name" value="eIF3_N"/>
    <property type="match status" value="1"/>
</dbReference>
<evidence type="ECO:0000313" key="6">
    <source>
        <dbReference type="Proteomes" id="UP000605970"/>
    </source>
</evidence>
<reference evidence="5" key="1">
    <citation type="journal article" date="2020" name="Ecol. Evol.">
        <title>Genome structure and content of the rice root-knot nematode (Meloidogyne graminicola).</title>
        <authorList>
            <person name="Phan N.T."/>
            <person name="Danchin E.G.J."/>
            <person name="Klopp C."/>
            <person name="Perfus-Barbeoch L."/>
            <person name="Kozlowski D.K."/>
            <person name="Koutsovoulos G.D."/>
            <person name="Lopez-Roques C."/>
            <person name="Bouchez O."/>
            <person name="Zahm M."/>
            <person name="Besnard G."/>
            <person name="Bellafiore S."/>
        </authorList>
    </citation>
    <scope>NUCLEOTIDE SEQUENCE</scope>
    <source>
        <strain evidence="5">VN-18</strain>
    </source>
</reference>
<accession>A0A8S9ZMS3</accession>
<keyword evidence="6" id="KW-1185">Reference proteome</keyword>
<dbReference type="AlphaFoldDB" id="A0A8S9ZMS3"/>